<evidence type="ECO:0000256" key="1">
    <source>
        <dbReference type="ARBA" id="ARBA00023157"/>
    </source>
</evidence>
<accession>A0A8C0GMP0</accession>
<evidence type="ECO:0000259" key="2">
    <source>
        <dbReference type="PROSITE" id="PS50279"/>
    </source>
</evidence>
<protein>
    <recommendedName>
        <fullName evidence="2">BPTI/Kunitz inhibitor domain-containing protein</fullName>
    </recommendedName>
</protein>
<dbReference type="Proteomes" id="UP000694404">
    <property type="component" value="Unplaced"/>
</dbReference>
<dbReference type="FunFam" id="4.10.410.10:FF:000040">
    <property type="entry name" value="Serine protease inhibitor, putative"/>
    <property type="match status" value="1"/>
</dbReference>
<sequence>MSFTIMTAILSPHFLGRLSSFAESPCSSSFVSLYSVAKDICKLPVEPGPCQIYMTRYFYNSAAKKCEMFRYGGCQGNENRFATKDECLKTCGQLNKLRFSNLPS</sequence>
<keyword evidence="1" id="KW-1015">Disulfide bond</keyword>
<dbReference type="PROSITE" id="PS00280">
    <property type="entry name" value="BPTI_KUNITZ_1"/>
    <property type="match status" value="1"/>
</dbReference>
<dbReference type="GO" id="GO:0005615">
    <property type="term" value="C:extracellular space"/>
    <property type="evidence" value="ECO:0007669"/>
    <property type="project" value="TreeGrafter"/>
</dbReference>
<dbReference type="PANTHER" id="PTHR10083">
    <property type="entry name" value="KUNITZ-TYPE PROTEASE INHIBITOR-RELATED"/>
    <property type="match status" value="1"/>
</dbReference>
<dbReference type="PRINTS" id="PR00759">
    <property type="entry name" value="BASICPTASE"/>
</dbReference>
<keyword evidence="4" id="KW-1185">Reference proteome</keyword>
<evidence type="ECO:0000313" key="4">
    <source>
        <dbReference type="Proteomes" id="UP000694404"/>
    </source>
</evidence>
<dbReference type="SUPFAM" id="SSF57362">
    <property type="entry name" value="BPTI-like"/>
    <property type="match status" value="1"/>
</dbReference>
<dbReference type="SMART" id="SM00131">
    <property type="entry name" value="KU"/>
    <property type="match status" value="1"/>
</dbReference>
<organism evidence="3 4">
    <name type="scientific">Chelonoidis abingdonii</name>
    <name type="common">Abingdon island giant tortoise</name>
    <name type="synonym">Testudo abingdonii</name>
    <dbReference type="NCBI Taxonomy" id="106734"/>
    <lineage>
        <taxon>Eukaryota</taxon>
        <taxon>Metazoa</taxon>
        <taxon>Chordata</taxon>
        <taxon>Craniata</taxon>
        <taxon>Vertebrata</taxon>
        <taxon>Euteleostomi</taxon>
        <taxon>Archelosauria</taxon>
        <taxon>Testudinata</taxon>
        <taxon>Testudines</taxon>
        <taxon>Cryptodira</taxon>
        <taxon>Durocryptodira</taxon>
        <taxon>Testudinoidea</taxon>
        <taxon>Testudinidae</taxon>
        <taxon>Chelonoidis</taxon>
    </lineage>
</organism>
<dbReference type="GO" id="GO:0004867">
    <property type="term" value="F:serine-type endopeptidase inhibitor activity"/>
    <property type="evidence" value="ECO:0007669"/>
    <property type="project" value="InterPro"/>
</dbReference>
<dbReference type="PANTHER" id="PTHR10083:SF380">
    <property type="entry name" value="COLOSTRUM TRYPSIN INHIBITOR"/>
    <property type="match status" value="1"/>
</dbReference>
<dbReference type="InterPro" id="IPR050098">
    <property type="entry name" value="TFPI/VKTCI-like"/>
</dbReference>
<feature type="domain" description="BPTI/Kunitz inhibitor" evidence="2">
    <location>
        <begin position="41"/>
        <end position="91"/>
    </location>
</feature>
<reference evidence="3" key="2">
    <citation type="submission" date="2025-09" db="UniProtKB">
        <authorList>
            <consortium name="Ensembl"/>
        </authorList>
    </citation>
    <scope>IDENTIFICATION</scope>
</reference>
<dbReference type="InterPro" id="IPR002223">
    <property type="entry name" value="Kunitz_BPTI"/>
</dbReference>
<name>A0A8C0GMP0_CHEAB</name>
<dbReference type="InterPro" id="IPR036880">
    <property type="entry name" value="Kunitz_BPTI_sf"/>
</dbReference>
<dbReference type="PROSITE" id="PS50279">
    <property type="entry name" value="BPTI_KUNITZ_2"/>
    <property type="match status" value="1"/>
</dbReference>
<dbReference type="OMA" id="FINGAIC"/>
<dbReference type="GeneTree" id="ENSGT01030000235306"/>
<dbReference type="AlphaFoldDB" id="A0A8C0GMP0"/>
<evidence type="ECO:0000313" key="3">
    <source>
        <dbReference type="Ensembl" id="ENSCABP00000006790.1"/>
    </source>
</evidence>
<reference evidence="3" key="1">
    <citation type="submission" date="2025-08" db="UniProtKB">
        <authorList>
            <consortium name="Ensembl"/>
        </authorList>
    </citation>
    <scope>IDENTIFICATION</scope>
</reference>
<dbReference type="Gene3D" id="4.10.410.10">
    <property type="entry name" value="Pancreatic trypsin inhibitor Kunitz domain"/>
    <property type="match status" value="1"/>
</dbReference>
<dbReference type="InterPro" id="IPR020901">
    <property type="entry name" value="Prtase_inh_Kunz-CS"/>
</dbReference>
<proteinExistence type="predicted"/>
<dbReference type="CDD" id="cd00109">
    <property type="entry name" value="Kunitz-type"/>
    <property type="match status" value="1"/>
</dbReference>
<dbReference type="Ensembl" id="ENSCABT00000007420.1">
    <property type="protein sequence ID" value="ENSCABP00000006790.1"/>
    <property type="gene ID" value="ENSCABG00000005140.1"/>
</dbReference>
<dbReference type="Pfam" id="PF00014">
    <property type="entry name" value="Kunitz_BPTI"/>
    <property type="match status" value="1"/>
</dbReference>